<feature type="compositionally biased region" description="Low complexity" evidence="4">
    <location>
        <begin position="204"/>
        <end position="218"/>
    </location>
</feature>
<evidence type="ECO:0000313" key="5">
    <source>
        <dbReference type="EMBL" id="KAJ7359408.1"/>
    </source>
</evidence>
<protein>
    <submittedName>
        <fullName evidence="5">Uncharacterized protein</fullName>
    </submittedName>
</protein>
<name>A0AAD7AI48_9AGAR</name>
<keyword evidence="3" id="KW-0496">Mitochondrion</keyword>
<evidence type="ECO:0000313" key="6">
    <source>
        <dbReference type="Proteomes" id="UP001218218"/>
    </source>
</evidence>
<dbReference type="Proteomes" id="UP001218218">
    <property type="component" value="Unassembled WGS sequence"/>
</dbReference>
<accession>A0AAD7AI48</accession>
<gene>
    <name evidence="5" type="ORF">DFH08DRAFT_685852</name>
</gene>
<sequence>DHMIPYAVRFKTRKEYPSVLEMYRQFKRNRVNDGKNAFSMRHIATADSFPGVEVNPKLGWFRSLYLYATRVFQAQSLKSHAWVAPMRQEVLEQYIQLNEAITKGNTKRIADLTMPPFTAEATALAERATSDTLYRWVFHREVSPTRILSLRAGDGEFGKVMPETGSRVAVQALVRFDTEQSVEMYDPAGRALHTPAPSYTNTTAAPRQSQSQAQRRGQLQIVPAVPRRVTEYLVVDKAFYDPNGRWRFRARVGVEGGRTVGV</sequence>
<evidence type="ECO:0000256" key="4">
    <source>
        <dbReference type="SAM" id="MobiDB-lite"/>
    </source>
</evidence>
<dbReference type="GO" id="GO:0005739">
    <property type="term" value="C:mitochondrion"/>
    <property type="evidence" value="ECO:0007669"/>
    <property type="project" value="UniProtKB-SubCell"/>
</dbReference>
<feature type="region of interest" description="Disordered" evidence="4">
    <location>
        <begin position="190"/>
        <end position="218"/>
    </location>
</feature>
<comment type="caution">
    <text evidence="5">The sequence shown here is derived from an EMBL/GenBank/DDBJ whole genome shotgun (WGS) entry which is preliminary data.</text>
</comment>
<dbReference type="PANTHER" id="PTHR28554">
    <property type="entry name" value="39S RIBOSOMAL PROTEIN L45, MITOCHONDRIAL"/>
    <property type="match status" value="1"/>
</dbReference>
<keyword evidence="2" id="KW-0809">Transit peptide</keyword>
<dbReference type="EMBL" id="JARIHO010000006">
    <property type="protein sequence ID" value="KAJ7359408.1"/>
    <property type="molecule type" value="Genomic_DNA"/>
</dbReference>
<evidence type="ECO:0000256" key="1">
    <source>
        <dbReference type="ARBA" id="ARBA00004173"/>
    </source>
</evidence>
<keyword evidence="6" id="KW-1185">Reference proteome</keyword>
<evidence type="ECO:0000256" key="3">
    <source>
        <dbReference type="ARBA" id="ARBA00023128"/>
    </source>
</evidence>
<dbReference type="Gene3D" id="3.10.450.240">
    <property type="match status" value="1"/>
</dbReference>
<dbReference type="AlphaFoldDB" id="A0AAD7AI48"/>
<organism evidence="5 6">
    <name type="scientific">Mycena albidolilacea</name>
    <dbReference type="NCBI Taxonomy" id="1033008"/>
    <lineage>
        <taxon>Eukaryota</taxon>
        <taxon>Fungi</taxon>
        <taxon>Dikarya</taxon>
        <taxon>Basidiomycota</taxon>
        <taxon>Agaricomycotina</taxon>
        <taxon>Agaricomycetes</taxon>
        <taxon>Agaricomycetidae</taxon>
        <taxon>Agaricales</taxon>
        <taxon>Marasmiineae</taxon>
        <taxon>Mycenaceae</taxon>
        <taxon>Mycena</taxon>
    </lineage>
</organism>
<reference evidence="5" key="1">
    <citation type="submission" date="2023-03" db="EMBL/GenBank/DDBJ databases">
        <title>Massive genome expansion in bonnet fungi (Mycena s.s.) driven by repeated elements and novel gene families across ecological guilds.</title>
        <authorList>
            <consortium name="Lawrence Berkeley National Laboratory"/>
            <person name="Harder C.B."/>
            <person name="Miyauchi S."/>
            <person name="Viragh M."/>
            <person name="Kuo A."/>
            <person name="Thoen E."/>
            <person name="Andreopoulos B."/>
            <person name="Lu D."/>
            <person name="Skrede I."/>
            <person name="Drula E."/>
            <person name="Henrissat B."/>
            <person name="Morin E."/>
            <person name="Kohler A."/>
            <person name="Barry K."/>
            <person name="LaButti K."/>
            <person name="Morin E."/>
            <person name="Salamov A."/>
            <person name="Lipzen A."/>
            <person name="Mereny Z."/>
            <person name="Hegedus B."/>
            <person name="Baldrian P."/>
            <person name="Stursova M."/>
            <person name="Weitz H."/>
            <person name="Taylor A."/>
            <person name="Grigoriev I.V."/>
            <person name="Nagy L.G."/>
            <person name="Martin F."/>
            <person name="Kauserud H."/>
        </authorList>
    </citation>
    <scope>NUCLEOTIDE SEQUENCE</scope>
    <source>
        <strain evidence="5">CBHHK002</strain>
    </source>
</reference>
<comment type="subcellular location">
    <subcellularLocation>
        <location evidence="1">Mitochondrion</location>
    </subcellularLocation>
</comment>
<proteinExistence type="predicted"/>
<evidence type="ECO:0000256" key="2">
    <source>
        <dbReference type="ARBA" id="ARBA00022946"/>
    </source>
</evidence>
<dbReference type="PANTHER" id="PTHR28554:SF1">
    <property type="entry name" value="LARGE RIBOSOMAL SUBUNIT PROTEIN ML45"/>
    <property type="match status" value="1"/>
</dbReference>
<dbReference type="InterPro" id="IPR051975">
    <property type="entry name" value="mtLSU_mL45"/>
</dbReference>
<feature type="non-terminal residue" evidence="5">
    <location>
        <position position="1"/>
    </location>
</feature>